<evidence type="ECO:0000256" key="5">
    <source>
        <dbReference type="ARBA" id="ARBA00023288"/>
    </source>
</evidence>
<dbReference type="HAMAP" id="MF_01186">
    <property type="entry name" value="LPS_assembly_LptE"/>
    <property type="match status" value="1"/>
</dbReference>
<dbReference type="RefSeq" id="WP_054978456.1">
    <property type="nucleotide sequence ID" value="NZ_CP023398.1"/>
</dbReference>
<dbReference type="Proteomes" id="UP001382455">
    <property type="component" value="Unassembled WGS sequence"/>
</dbReference>
<comment type="caution">
    <text evidence="7">The sequence shown here is derived from an EMBL/GenBank/DDBJ whole genome shotgun (WGS) entry which is preliminary data.</text>
</comment>
<dbReference type="PANTHER" id="PTHR38098">
    <property type="entry name" value="LPS-ASSEMBLY LIPOPROTEIN LPTE"/>
    <property type="match status" value="1"/>
</dbReference>
<proteinExistence type="inferred from homology"/>
<evidence type="ECO:0000256" key="2">
    <source>
        <dbReference type="ARBA" id="ARBA00023136"/>
    </source>
</evidence>
<keyword evidence="2 6" id="KW-0472">Membrane</keyword>
<dbReference type="PANTHER" id="PTHR38098:SF1">
    <property type="entry name" value="LPS-ASSEMBLY LIPOPROTEIN LPTE"/>
    <property type="match status" value="1"/>
</dbReference>
<evidence type="ECO:0000313" key="8">
    <source>
        <dbReference type="Proteomes" id="UP001382455"/>
    </source>
</evidence>
<dbReference type="Gene3D" id="3.30.160.150">
    <property type="entry name" value="Lipoprotein like domain"/>
    <property type="match status" value="1"/>
</dbReference>
<keyword evidence="3 6" id="KW-0564">Palmitate</keyword>
<evidence type="ECO:0000256" key="1">
    <source>
        <dbReference type="ARBA" id="ARBA00022729"/>
    </source>
</evidence>
<name>A0ABU8EQS2_9GAMM</name>
<dbReference type="Pfam" id="PF04390">
    <property type="entry name" value="LptE"/>
    <property type="match status" value="1"/>
</dbReference>
<accession>A0ABU8EQS2</accession>
<keyword evidence="5 6" id="KW-0449">Lipoprotein</keyword>
<comment type="subcellular location">
    <subcellularLocation>
        <location evidence="6">Cell outer membrane</location>
        <topology evidence="6">Lipid-anchor</topology>
    </subcellularLocation>
</comment>
<protein>
    <recommendedName>
        <fullName evidence="6">LPS-assembly lipoprotein LptE</fullName>
    </recommendedName>
</protein>
<dbReference type="InterPro" id="IPR007485">
    <property type="entry name" value="LPS_assembly_LptE"/>
</dbReference>
<sequence>MFAPRFLQNTALLLCFVLLVGCGFKLRTASVLPDDLQNLVVTATNPDSQLFTELQNSLALSNINTDSKHATAELKLLKDSLNRRTLSLFPNGQVAEHELIYTVSYQLIRDKQKPITNSFELTRNYQDDPDNALAKSREMELILSELRQQASNLIIRQLGQY</sequence>
<keyword evidence="8" id="KW-1185">Reference proteome</keyword>
<comment type="similarity">
    <text evidence="6">Belongs to the LptE lipoprotein family.</text>
</comment>
<comment type="function">
    <text evidence="6">Together with LptD, is involved in the assembly of lipopolysaccharide (LPS) at the surface of the outer membrane. Required for the proper assembly of LptD. Binds LPS and may serve as the LPS recognition site at the outer membrane.</text>
</comment>
<reference evidence="7 8" key="1">
    <citation type="submission" date="2023-12" db="EMBL/GenBank/DDBJ databases">
        <title>Friends and Foes: Symbiotic and Algicidal bacterial influence on Karenia brevis blooms.</title>
        <authorList>
            <person name="Fei C."/>
            <person name="Mohamed A.R."/>
            <person name="Booker A."/>
            <person name="Arshad M."/>
            <person name="Klass S."/>
            <person name="Ahn S."/>
            <person name="Gilbert P.M."/>
            <person name="Heil C.A."/>
            <person name="Martinez J.M."/>
            <person name="Amin S.A."/>
        </authorList>
    </citation>
    <scope>NUCLEOTIDE SEQUENCE [LARGE SCALE GENOMIC DNA]</scope>
    <source>
        <strain evidence="7 8">CE15</strain>
    </source>
</reference>
<evidence type="ECO:0000256" key="4">
    <source>
        <dbReference type="ARBA" id="ARBA00023237"/>
    </source>
</evidence>
<organism evidence="7 8">
    <name type="scientific">Pseudoalteromonas spongiae</name>
    <dbReference type="NCBI Taxonomy" id="298657"/>
    <lineage>
        <taxon>Bacteria</taxon>
        <taxon>Pseudomonadati</taxon>
        <taxon>Pseudomonadota</taxon>
        <taxon>Gammaproteobacteria</taxon>
        <taxon>Alteromonadales</taxon>
        <taxon>Pseudoalteromonadaceae</taxon>
        <taxon>Pseudoalteromonas</taxon>
    </lineage>
</organism>
<keyword evidence="1 6" id="KW-0732">Signal</keyword>
<evidence type="ECO:0000256" key="3">
    <source>
        <dbReference type="ARBA" id="ARBA00023139"/>
    </source>
</evidence>
<dbReference type="EMBL" id="JBAWKS010000001">
    <property type="protein sequence ID" value="MEI4549145.1"/>
    <property type="molecule type" value="Genomic_DNA"/>
</dbReference>
<comment type="subunit">
    <text evidence="6">Component of the lipopolysaccharide transport and assembly complex. Interacts with LptD.</text>
</comment>
<gene>
    <name evidence="6 7" type="primary">lptE</name>
    <name evidence="7" type="ORF">WAE96_05420</name>
</gene>
<evidence type="ECO:0000256" key="6">
    <source>
        <dbReference type="HAMAP-Rule" id="MF_01186"/>
    </source>
</evidence>
<dbReference type="PROSITE" id="PS51257">
    <property type="entry name" value="PROKAR_LIPOPROTEIN"/>
    <property type="match status" value="1"/>
</dbReference>
<evidence type="ECO:0000313" key="7">
    <source>
        <dbReference type="EMBL" id="MEI4549145.1"/>
    </source>
</evidence>
<keyword evidence="4 6" id="KW-0998">Cell outer membrane</keyword>